<dbReference type="KEGG" id="ptn:PTRA_a2836"/>
<gene>
    <name evidence="1" type="ORF">PTRA_a2836</name>
</gene>
<dbReference type="Proteomes" id="UP000065261">
    <property type="component" value="Chromosome I"/>
</dbReference>
<dbReference type="AlphaFoldDB" id="A0A0U2WPW4"/>
<accession>A0A0U2WPW4</accession>
<dbReference type="EMBL" id="CP011034">
    <property type="protein sequence ID" value="ALS33883.1"/>
    <property type="molecule type" value="Genomic_DNA"/>
</dbReference>
<sequence length="43" mass="5123">MVAKSTFPPKVFAFICKRLLLIVYRQDTELLKPFFIDKHKKPD</sequence>
<proteinExistence type="predicted"/>
<name>A0A0U2WPW4_9GAMM</name>
<reference evidence="1 2" key="1">
    <citation type="submission" date="2015-03" db="EMBL/GenBank/DDBJ databases">
        <authorList>
            <person name="Murphy D."/>
        </authorList>
    </citation>
    <scope>NUCLEOTIDE SEQUENCE [LARGE SCALE GENOMIC DNA]</scope>
    <source>
        <strain evidence="1 2">KMM 520</strain>
    </source>
</reference>
<protein>
    <submittedName>
        <fullName evidence="1">Uncharacterized protein</fullName>
    </submittedName>
</protein>
<evidence type="ECO:0000313" key="1">
    <source>
        <dbReference type="EMBL" id="ALS33883.1"/>
    </source>
</evidence>
<dbReference type="PATRIC" id="fig|1315283.4.peg.2471"/>
<evidence type="ECO:0000313" key="2">
    <source>
        <dbReference type="Proteomes" id="UP000065261"/>
    </source>
</evidence>
<organism evidence="1">
    <name type="scientific">Pseudoalteromonas translucida KMM 520</name>
    <dbReference type="NCBI Taxonomy" id="1315283"/>
    <lineage>
        <taxon>Bacteria</taxon>
        <taxon>Pseudomonadati</taxon>
        <taxon>Pseudomonadota</taxon>
        <taxon>Gammaproteobacteria</taxon>
        <taxon>Alteromonadales</taxon>
        <taxon>Pseudoalteromonadaceae</taxon>
        <taxon>Pseudoalteromonas</taxon>
    </lineage>
</organism>